<evidence type="ECO:0000256" key="2">
    <source>
        <dbReference type="ARBA" id="ARBA00009580"/>
    </source>
</evidence>
<dbReference type="GO" id="GO:0004725">
    <property type="term" value="F:protein tyrosine phosphatase activity"/>
    <property type="evidence" value="ECO:0007669"/>
    <property type="project" value="UniProtKB-EC"/>
</dbReference>
<dbReference type="InterPro" id="IPR003961">
    <property type="entry name" value="FN3_dom"/>
</dbReference>
<dbReference type="CDD" id="cd00063">
    <property type="entry name" value="FN3"/>
    <property type="match status" value="1"/>
</dbReference>
<organism evidence="9 10">
    <name type="scientific">Paramuricea clavata</name>
    <name type="common">Red gorgonian</name>
    <name type="synonym">Violescent sea-whip</name>
    <dbReference type="NCBI Taxonomy" id="317549"/>
    <lineage>
        <taxon>Eukaryota</taxon>
        <taxon>Metazoa</taxon>
        <taxon>Cnidaria</taxon>
        <taxon>Anthozoa</taxon>
        <taxon>Octocorallia</taxon>
        <taxon>Malacalcyonacea</taxon>
        <taxon>Plexauridae</taxon>
        <taxon>Paramuricea</taxon>
    </lineage>
</organism>
<dbReference type="FunFam" id="3.90.190.10:FF:000102">
    <property type="entry name" value="Receptor-type tyrosine-protein phosphatase"/>
    <property type="match status" value="1"/>
</dbReference>
<dbReference type="PROSITE" id="PS50055">
    <property type="entry name" value="TYR_PHOSPHATASE_PTP"/>
    <property type="match status" value="2"/>
</dbReference>
<gene>
    <name evidence="9" type="ORF">PACLA_8A023261</name>
</gene>
<keyword evidence="4" id="KW-0732">Signal</keyword>
<dbReference type="SMART" id="SM00404">
    <property type="entry name" value="PTPc_motif"/>
    <property type="match status" value="2"/>
</dbReference>
<evidence type="ECO:0000256" key="4">
    <source>
        <dbReference type="ARBA" id="ARBA00022729"/>
    </source>
</evidence>
<name>A0A6S7KMG6_PARCT</name>
<reference evidence="9" key="1">
    <citation type="submission" date="2020-04" db="EMBL/GenBank/DDBJ databases">
        <authorList>
            <person name="Alioto T."/>
            <person name="Alioto T."/>
            <person name="Gomez Garrido J."/>
        </authorList>
    </citation>
    <scope>NUCLEOTIDE SEQUENCE</scope>
    <source>
        <strain evidence="9">A484AB</strain>
    </source>
</reference>
<keyword evidence="10" id="KW-1185">Reference proteome</keyword>
<keyword evidence="9" id="KW-0675">Receptor</keyword>
<dbReference type="EMBL" id="CACRXK020011574">
    <property type="protein sequence ID" value="CAB4021698.1"/>
    <property type="molecule type" value="Genomic_DNA"/>
</dbReference>
<dbReference type="PANTHER" id="PTHR19134">
    <property type="entry name" value="RECEPTOR-TYPE TYROSINE-PROTEIN PHOSPHATASE"/>
    <property type="match status" value="1"/>
</dbReference>
<dbReference type="Gene3D" id="3.90.190.10">
    <property type="entry name" value="Protein tyrosine phosphatase superfamily"/>
    <property type="match status" value="2"/>
</dbReference>
<dbReference type="InterPro" id="IPR050348">
    <property type="entry name" value="Protein-Tyr_Phosphatase"/>
</dbReference>
<dbReference type="InterPro" id="IPR000242">
    <property type="entry name" value="PTP_cat"/>
</dbReference>
<evidence type="ECO:0000256" key="3">
    <source>
        <dbReference type="ARBA" id="ARBA00013064"/>
    </source>
</evidence>
<evidence type="ECO:0000313" key="9">
    <source>
        <dbReference type="EMBL" id="CAB4021698.1"/>
    </source>
</evidence>
<dbReference type="AlphaFoldDB" id="A0A6S7KMG6"/>
<evidence type="ECO:0000256" key="6">
    <source>
        <dbReference type="ARBA" id="ARBA00022912"/>
    </source>
</evidence>
<dbReference type="Proteomes" id="UP001152795">
    <property type="component" value="Unassembled WGS sequence"/>
</dbReference>
<dbReference type="OrthoDB" id="5988541at2759"/>
<comment type="caution">
    <text evidence="9">The sequence shown here is derived from an EMBL/GenBank/DDBJ whole genome shotgun (WGS) entry which is preliminary data.</text>
</comment>
<dbReference type="PRINTS" id="PR00700">
    <property type="entry name" value="PRTYPHPHTASE"/>
</dbReference>
<dbReference type="InterPro" id="IPR036116">
    <property type="entry name" value="FN3_sf"/>
</dbReference>
<dbReference type="PANTHER" id="PTHR19134:SF562">
    <property type="entry name" value="PROTEIN-TYROSINE-PHOSPHATASE"/>
    <property type="match status" value="1"/>
</dbReference>
<keyword evidence="6" id="KW-0904">Protein phosphatase</keyword>
<evidence type="ECO:0000256" key="1">
    <source>
        <dbReference type="ARBA" id="ARBA00004167"/>
    </source>
</evidence>
<proteinExistence type="inferred from homology"/>
<evidence type="ECO:0000256" key="8">
    <source>
        <dbReference type="ARBA" id="ARBA00051722"/>
    </source>
</evidence>
<dbReference type="FunFam" id="3.90.190.10:FF:000062">
    <property type="entry name" value="Receptor-type tyrosine-protein phosphatase kappa"/>
    <property type="match status" value="1"/>
</dbReference>
<dbReference type="InterPro" id="IPR029021">
    <property type="entry name" value="Prot-tyrosine_phosphatase-like"/>
</dbReference>
<dbReference type="SUPFAM" id="SSF52799">
    <property type="entry name" value="(Phosphotyrosine protein) phosphatases II"/>
    <property type="match status" value="2"/>
</dbReference>
<comment type="subcellular location">
    <subcellularLocation>
        <location evidence="1">Membrane</location>
        <topology evidence="1">Single-pass membrane protein</topology>
    </subcellularLocation>
</comment>
<dbReference type="PROSITE" id="PS50853">
    <property type="entry name" value="FN3"/>
    <property type="match status" value="1"/>
</dbReference>
<dbReference type="CDD" id="cd00047">
    <property type="entry name" value="PTPc"/>
    <property type="match status" value="1"/>
</dbReference>
<dbReference type="GO" id="GO:0016020">
    <property type="term" value="C:membrane"/>
    <property type="evidence" value="ECO:0007669"/>
    <property type="project" value="UniProtKB-SubCell"/>
</dbReference>
<dbReference type="InterPro" id="IPR003595">
    <property type="entry name" value="Tyr_Pase_cat"/>
</dbReference>
<dbReference type="PROSITE" id="PS50056">
    <property type="entry name" value="TYR_PHOSPHATASE_2"/>
    <property type="match status" value="2"/>
</dbReference>
<dbReference type="InterPro" id="IPR000387">
    <property type="entry name" value="Tyr_Pase_dom"/>
</dbReference>
<comment type="catalytic activity">
    <reaction evidence="8">
        <text>O-phospho-L-tyrosyl-[protein] + H2O = L-tyrosyl-[protein] + phosphate</text>
        <dbReference type="Rhea" id="RHEA:10684"/>
        <dbReference type="Rhea" id="RHEA-COMP:10136"/>
        <dbReference type="Rhea" id="RHEA-COMP:20101"/>
        <dbReference type="ChEBI" id="CHEBI:15377"/>
        <dbReference type="ChEBI" id="CHEBI:43474"/>
        <dbReference type="ChEBI" id="CHEBI:46858"/>
        <dbReference type="ChEBI" id="CHEBI:61978"/>
        <dbReference type="EC" id="3.1.3.48"/>
    </reaction>
</comment>
<accession>A0A6S7KMG6</accession>
<dbReference type="EC" id="3.1.3.48" evidence="3"/>
<evidence type="ECO:0000256" key="7">
    <source>
        <dbReference type="ARBA" id="ARBA00023136"/>
    </source>
</evidence>
<dbReference type="Pfam" id="PF00102">
    <property type="entry name" value="Y_phosphatase"/>
    <property type="match status" value="2"/>
</dbReference>
<dbReference type="PROSITE" id="PS00383">
    <property type="entry name" value="TYR_PHOSPHATASE_1"/>
    <property type="match status" value="1"/>
</dbReference>
<evidence type="ECO:0000256" key="5">
    <source>
        <dbReference type="ARBA" id="ARBA00022801"/>
    </source>
</evidence>
<dbReference type="InterPro" id="IPR013783">
    <property type="entry name" value="Ig-like_fold"/>
</dbReference>
<dbReference type="SUPFAM" id="SSF49265">
    <property type="entry name" value="Fibronectin type III"/>
    <property type="match status" value="1"/>
</dbReference>
<dbReference type="InterPro" id="IPR016130">
    <property type="entry name" value="Tyr_Pase_AS"/>
</dbReference>
<keyword evidence="7" id="KW-0472">Membrane</keyword>
<dbReference type="Gene3D" id="2.60.40.10">
    <property type="entry name" value="Immunoglobulins"/>
    <property type="match status" value="1"/>
</dbReference>
<evidence type="ECO:0000313" key="10">
    <source>
        <dbReference type="Proteomes" id="UP001152795"/>
    </source>
</evidence>
<protein>
    <recommendedName>
        <fullName evidence="3">protein-tyrosine-phosphatase</fullName>
        <ecNumber evidence="3">3.1.3.48</ecNumber>
    </recommendedName>
</protein>
<dbReference type="SMART" id="SM00194">
    <property type="entry name" value="PTPc"/>
    <property type="match status" value="2"/>
</dbReference>
<sequence length="1048" mass="118754">MSSSSLNIDIPKPANYIKEVMVIVQSASKNPTLSKYIRTTDLKPYQTNTHDPYATAYLKVNDLPLTFVIGDGKEYHSEKVTYLNQPLKQNSSYIVFLRFFESQDSYYSTEWSNDVKTLAKPPAPVILKIISTGLKTYTISWFQPPLPDQQTVVMRYHAIYRVSNGPSETLNVSKEMTSIVIDVEFDKQYTFEIQVVTEAERSDVTSESWFSHSAPLEPAKKTDDGYTVKLRKPQGVRKIKTVALVLLLSKSSNFPAPEELNVQKSPPADDKTDNVAFIASEFNITEFQSDTVEISLRESRSSGRRKKRAVEVYTLAPNATYRTAQLDTDESGNRIWSYWSESFTFLKAGDNGGDDNKGGGTDNVDNGDPDKRNDGGNGEGSPFAAVGASVGVAVIIVASILAVIFFRRRTNKRSKDKEIVLNENYYEMRGIDSGDGEDNVVPDDDLPNGNNDMIYSNGIGDIDEKAHPPVPMEEFEHYVSELKVDSNYEFQREYDDLPKNTRTSWEVAKRPFNKKKNRYGNIATYDHCRVVLSGDENKDYINASYIDGIKSNSYIATQGPTKLTVNDMWRMVWEQHSYSIVMVTSLVELNRPKCEKYWPDKGSKKYGDIEVTLMKTEEFAYHVTHTLQLKKDGEEREVRHYYFHSWPDHGVPKYPTQLLAFRRHYRTHHMEQSGPIVVHCSAGVGRTGVFLAIDTILDKFEKGVINSIDVFGQVCAMRERRMHMVQTLEQYIFVHEAILETILCGMNEVDSIKLEKEIEILAEINACGMTGFQKKFKRLGEVSTNLSPDECIAGSLDENYHKNRNKDVLPAENNRVPLQYVYGVENSDYINAVFVNGYLGRNYFIATQSPLPNTINDFWRLVHSQKSSTIVLLNNVKDRTSFPKFWPTTRGQPTQYDRLTVQLDSETESNGIRTRQFILSSYPDLTDGQVVNIFHYTKWPDHRVPANGSDVIALTSLVENSRMNHGQGPIIVACSDGAGRTGTYIAISNLLERMKIEQAMDVFQAIKIIRETRPQFVENAVLATFSTAFGSEPEPVAGTHVDPRWRNA</sequence>
<keyword evidence="5" id="KW-0378">Hydrolase</keyword>
<comment type="similarity">
    <text evidence="2">Belongs to the protein-tyrosine phosphatase family.</text>
</comment>